<dbReference type="PANTHER" id="PTHR43869">
    <property type="entry name" value="GLYCINE BETAINE/PROLINE BETAINE TRANSPORT SYSTEM ATP-BINDING PROTEIN PROV"/>
    <property type="match status" value="1"/>
</dbReference>
<feature type="region of interest" description="Disordered" evidence="1">
    <location>
        <begin position="1"/>
        <end position="22"/>
    </location>
</feature>
<proteinExistence type="predicted"/>
<organism evidence="2 3">
    <name type="scientific">Rhizobium sullae</name>
    <name type="common">Rhizobium hedysari</name>
    <dbReference type="NCBI Taxonomy" id="50338"/>
    <lineage>
        <taxon>Bacteria</taxon>
        <taxon>Pseudomonadati</taxon>
        <taxon>Pseudomonadota</taxon>
        <taxon>Alphaproteobacteria</taxon>
        <taxon>Hyphomicrobiales</taxon>
        <taxon>Rhizobiaceae</taxon>
        <taxon>Rhizobium/Agrobacterium group</taxon>
        <taxon>Rhizobium</taxon>
    </lineage>
</organism>
<evidence type="ECO:0000313" key="2">
    <source>
        <dbReference type="EMBL" id="TCU20035.1"/>
    </source>
</evidence>
<evidence type="ECO:0000313" key="3">
    <source>
        <dbReference type="Proteomes" id="UP000294576"/>
    </source>
</evidence>
<comment type="caution">
    <text evidence="2">The sequence shown here is derived from an EMBL/GenBank/DDBJ whole genome shotgun (WGS) entry which is preliminary data.</text>
</comment>
<dbReference type="PANTHER" id="PTHR43869:SF1">
    <property type="entry name" value="GLYCINE BETAINE_PROLINE BETAINE TRANSPORT SYSTEM ATP-BINDING PROTEIN PROV"/>
    <property type="match status" value="1"/>
</dbReference>
<protein>
    <submittedName>
        <fullName evidence="2">Uncharacterized protein</fullName>
    </submittedName>
</protein>
<gene>
    <name evidence="2" type="ORF">EV132_10199</name>
</gene>
<sequence>MAGGEINGRTQCPSGGLPHPAALTHDLDEALRVGDHIARDGEVIPQGASQDIVLRPADAYFANFVKEVNQGALST</sequence>
<dbReference type="InterPro" id="IPR051921">
    <property type="entry name" value="ABC_osmolyte_uptake_ATP-bind"/>
</dbReference>
<accession>A0A4V6P0X4</accession>
<dbReference type="AlphaFoldDB" id="A0A4V6P0X4"/>
<name>A0A4V6P0X4_RHISU</name>
<dbReference type="Proteomes" id="UP000294576">
    <property type="component" value="Unassembled WGS sequence"/>
</dbReference>
<reference evidence="2 3" key="1">
    <citation type="submission" date="2019-03" db="EMBL/GenBank/DDBJ databases">
        <title>Genomic Encyclopedia of Type Strains, Phase IV (KMG-V): Genome sequencing to study the core and pangenomes of soil and plant-associated prokaryotes.</title>
        <authorList>
            <person name="Whitman W."/>
        </authorList>
    </citation>
    <scope>NUCLEOTIDE SEQUENCE [LARGE SCALE GENOMIC DNA]</scope>
    <source>
        <strain evidence="2 3">Hc14</strain>
    </source>
</reference>
<dbReference type="EMBL" id="SMBH01000001">
    <property type="protein sequence ID" value="TCU20035.1"/>
    <property type="molecule type" value="Genomic_DNA"/>
</dbReference>
<evidence type="ECO:0000256" key="1">
    <source>
        <dbReference type="SAM" id="MobiDB-lite"/>
    </source>
</evidence>